<dbReference type="AlphaFoldDB" id="A0A2B7YR58"/>
<sequence>MKNIFSFTASFLALQVANAVPNRAPTWLETQIAEFERGFSNGLGYELNNTIRLIGYKTIKIPPGKANIEFKKHYDNEIVKNRDAYPNHLFDHHSGDLRVYFPVQSALINHGDSVTEANHLGELPYDKVHGDCAVMGRKQTAQVTGVEGNTIKDGVIYLAEAVRPVRKHDLVYVYDMGHKSLIGHDHHALEKRGGKKSCINNHGGPNCSDKFKIHKGRCKFNKKVCMDYNGWATNCKNSGWRRYLNFPGSDCDYALGRGKCWNEVM</sequence>
<evidence type="ECO:0000256" key="1">
    <source>
        <dbReference type="SAM" id="SignalP"/>
    </source>
</evidence>
<proteinExistence type="predicted"/>
<evidence type="ECO:0000313" key="2">
    <source>
        <dbReference type="EMBL" id="PGH23483.1"/>
    </source>
</evidence>
<evidence type="ECO:0000313" key="3">
    <source>
        <dbReference type="Proteomes" id="UP000224634"/>
    </source>
</evidence>
<reference evidence="2 3" key="1">
    <citation type="submission" date="2017-10" db="EMBL/GenBank/DDBJ databases">
        <title>Comparative genomics in systemic dimorphic fungi from Ajellomycetaceae.</title>
        <authorList>
            <person name="Munoz J.F."/>
            <person name="Mcewen J.G."/>
            <person name="Clay O.K."/>
            <person name="Cuomo C.A."/>
        </authorList>
    </citation>
    <scope>NUCLEOTIDE SEQUENCE [LARGE SCALE GENOMIC DNA]</scope>
    <source>
        <strain evidence="2 3">UAMH7299</strain>
    </source>
</reference>
<accession>A0A2B7YR58</accession>
<protein>
    <submittedName>
        <fullName evidence="2">Uncharacterized protein</fullName>
    </submittedName>
</protein>
<dbReference type="OrthoDB" id="3467153at2759"/>
<feature type="signal peptide" evidence="1">
    <location>
        <begin position="1"/>
        <end position="19"/>
    </location>
</feature>
<feature type="chain" id="PRO_5012337941" evidence="1">
    <location>
        <begin position="20"/>
        <end position="265"/>
    </location>
</feature>
<dbReference type="Proteomes" id="UP000224634">
    <property type="component" value="Unassembled WGS sequence"/>
</dbReference>
<name>A0A2B7YR58_POLH7</name>
<dbReference type="EMBL" id="PDNA01000023">
    <property type="protein sequence ID" value="PGH23483.1"/>
    <property type="molecule type" value="Genomic_DNA"/>
</dbReference>
<comment type="caution">
    <text evidence="2">The sequence shown here is derived from an EMBL/GenBank/DDBJ whole genome shotgun (WGS) entry which is preliminary data.</text>
</comment>
<keyword evidence="3" id="KW-1185">Reference proteome</keyword>
<keyword evidence="1" id="KW-0732">Signal</keyword>
<organism evidence="2 3">
    <name type="scientific">Polytolypa hystricis (strain UAMH7299)</name>
    <dbReference type="NCBI Taxonomy" id="1447883"/>
    <lineage>
        <taxon>Eukaryota</taxon>
        <taxon>Fungi</taxon>
        <taxon>Dikarya</taxon>
        <taxon>Ascomycota</taxon>
        <taxon>Pezizomycotina</taxon>
        <taxon>Eurotiomycetes</taxon>
        <taxon>Eurotiomycetidae</taxon>
        <taxon>Onygenales</taxon>
        <taxon>Onygenales incertae sedis</taxon>
        <taxon>Polytolypa</taxon>
    </lineage>
</organism>
<gene>
    <name evidence="2" type="ORF">AJ80_02437</name>
</gene>